<keyword evidence="3" id="KW-1185">Reference proteome</keyword>
<protein>
    <submittedName>
        <fullName evidence="2">Uncharacterized protein</fullName>
    </submittedName>
</protein>
<accession>A0ABR5IZD3</accession>
<evidence type="ECO:0000313" key="2">
    <source>
        <dbReference type="EMBL" id="KOG86523.1"/>
    </source>
</evidence>
<feature type="region of interest" description="Disordered" evidence="1">
    <location>
        <begin position="1"/>
        <end position="61"/>
    </location>
</feature>
<gene>
    <name evidence="2" type="ORF">ADK38_30540</name>
</gene>
<name>A0ABR5IZD3_9ACTN</name>
<proteinExistence type="predicted"/>
<reference evidence="2 3" key="1">
    <citation type="submission" date="2015-07" db="EMBL/GenBank/DDBJ databases">
        <authorList>
            <person name="Ju K.-S."/>
            <person name="Doroghazi J.R."/>
            <person name="Metcalf W.W."/>
        </authorList>
    </citation>
    <scope>NUCLEOTIDE SEQUENCE [LARGE SCALE GENOMIC DNA]</scope>
    <source>
        <strain evidence="2 3">NRRL B-3589</strain>
    </source>
</reference>
<evidence type="ECO:0000256" key="1">
    <source>
        <dbReference type="SAM" id="MobiDB-lite"/>
    </source>
</evidence>
<dbReference type="Proteomes" id="UP000037020">
    <property type="component" value="Unassembled WGS sequence"/>
</dbReference>
<sequence length="128" mass="14140">MSGGGAGARDADRKERRRGARRRDAPQSGGGPRPYYIRHPVRPHFLDSSVTNGRRRPAGCRRRCRHRCSVSGGVGAPRKSISGVEPRRQHEFPAVLSRSVCVRKGQRAARAREFPRSGRCRAGDTARA</sequence>
<evidence type="ECO:0000313" key="3">
    <source>
        <dbReference type="Proteomes" id="UP000037020"/>
    </source>
</evidence>
<comment type="caution">
    <text evidence="2">The sequence shown here is derived from an EMBL/GenBank/DDBJ whole genome shotgun (WGS) entry which is preliminary data.</text>
</comment>
<organism evidence="2 3">
    <name type="scientific">Streptomyces varsoviensis</name>
    <dbReference type="NCBI Taxonomy" id="67373"/>
    <lineage>
        <taxon>Bacteria</taxon>
        <taxon>Bacillati</taxon>
        <taxon>Actinomycetota</taxon>
        <taxon>Actinomycetes</taxon>
        <taxon>Kitasatosporales</taxon>
        <taxon>Streptomycetaceae</taxon>
        <taxon>Streptomyces</taxon>
    </lineage>
</organism>
<feature type="region of interest" description="Disordered" evidence="1">
    <location>
        <begin position="68"/>
        <end position="87"/>
    </location>
</feature>
<dbReference type="EMBL" id="LGUT01002778">
    <property type="protein sequence ID" value="KOG86523.1"/>
    <property type="molecule type" value="Genomic_DNA"/>
</dbReference>